<evidence type="ECO:0000313" key="2">
    <source>
        <dbReference type="Proteomes" id="UP000822184"/>
    </source>
</evidence>
<sequence length="43" mass="5006">MLAALEKLLATDKVLSAYGYFENKVYGMEREFWNAIHGKNYYG</sequence>
<organism evidence="1 2">
    <name type="scientific">Clostridium beijerinckii</name>
    <name type="common">Clostridium MP</name>
    <dbReference type="NCBI Taxonomy" id="1520"/>
    <lineage>
        <taxon>Bacteria</taxon>
        <taxon>Bacillati</taxon>
        <taxon>Bacillota</taxon>
        <taxon>Clostridia</taxon>
        <taxon>Eubacteriales</taxon>
        <taxon>Clostridiaceae</taxon>
        <taxon>Clostridium</taxon>
    </lineage>
</organism>
<dbReference type="AlphaFoldDB" id="A0AAE5LRG8"/>
<name>A0AAE5LRG8_CLOBE</name>
<comment type="caution">
    <text evidence="1">The sequence shown here is derived from an EMBL/GenBank/DDBJ whole genome shotgun (WGS) entry which is preliminary data.</text>
</comment>
<reference evidence="1" key="1">
    <citation type="submission" date="2020-06" db="EMBL/GenBank/DDBJ databases">
        <title>Genomic insights into acetone-butanol-ethanol (ABE) fermentation by sequencing solventogenic clostridia strains.</title>
        <authorList>
            <person name="Brown S."/>
        </authorList>
    </citation>
    <scope>NUCLEOTIDE SEQUENCE</scope>
    <source>
        <strain evidence="1">DJ123</strain>
    </source>
</reference>
<protein>
    <submittedName>
        <fullName evidence="1">Uncharacterized protein</fullName>
    </submittedName>
</protein>
<proteinExistence type="predicted"/>
<dbReference type="Proteomes" id="UP000822184">
    <property type="component" value="Unassembled WGS sequence"/>
</dbReference>
<evidence type="ECO:0000313" key="1">
    <source>
        <dbReference type="EMBL" id="NSB15957.1"/>
    </source>
</evidence>
<dbReference type="EMBL" id="JABTDW010000001">
    <property type="protein sequence ID" value="NSB15957.1"/>
    <property type="molecule type" value="Genomic_DNA"/>
</dbReference>
<gene>
    <name evidence="1" type="ORF">BCD95_004216</name>
</gene>
<accession>A0AAE5LRG8</accession>
<dbReference type="RefSeq" id="WP_276327989.1">
    <property type="nucleotide sequence ID" value="NZ_JABTDW010000001.1"/>
</dbReference>